<evidence type="ECO:0000313" key="3">
    <source>
        <dbReference type="Proteomes" id="UP000198802"/>
    </source>
</evidence>
<dbReference type="Proteomes" id="UP000198802">
    <property type="component" value="Unassembled WGS sequence"/>
</dbReference>
<keyword evidence="1" id="KW-0812">Transmembrane</keyword>
<dbReference type="RefSeq" id="WP_091271312.1">
    <property type="nucleotide sequence ID" value="NZ_FAOZ01000002.1"/>
</dbReference>
<evidence type="ECO:0000313" key="2">
    <source>
        <dbReference type="EMBL" id="CUU54070.1"/>
    </source>
</evidence>
<evidence type="ECO:0000256" key="1">
    <source>
        <dbReference type="SAM" id="Phobius"/>
    </source>
</evidence>
<dbReference type="AlphaFoldDB" id="A0A0S4QHE8"/>
<name>A0A0S4QHE8_9ACTN</name>
<sequence>MRRRRTDRPEGGELIQRVRSADPLAPDLTSSEDVARLVDELACAVVRTGPAEPAVPAAGSVHRTATAQALGYSLTRAPGADEKPITAGRIDAGRTEAGRIGARGRRVVVAALVAVALLGTAAFTFGNDLIARTGMFGSPGMTENDTSEWLNTGASDFREVMESLQPNDIPLPAGRSWQPVIDNSVANGQREGALMQVTGVRAAFAFYAECVWDYEWLVARQAGDSGRVDRAVEVMGGMASWPIVIATDGGGVRDWLRNMADAAARGDEGPVRQNLAANCDADWIGATP</sequence>
<feature type="transmembrane region" description="Helical" evidence="1">
    <location>
        <begin position="107"/>
        <end position="126"/>
    </location>
</feature>
<organism evidence="2 3">
    <name type="scientific">Parafrankia irregularis</name>
    <dbReference type="NCBI Taxonomy" id="795642"/>
    <lineage>
        <taxon>Bacteria</taxon>
        <taxon>Bacillati</taxon>
        <taxon>Actinomycetota</taxon>
        <taxon>Actinomycetes</taxon>
        <taxon>Frankiales</taxon>
        <taxon>Frankiaceae</taxon>
        <taxon>Parafrankia</taxon>
    </lineage>
</organism>
<dbReference type="EMBL" id="FAOZ01000002">
    <property type="protein sequence ID" value="CUU54070.1"/>
    <property type="molecule type" value="Genomic_DNA"/>
</dbReference>
<keyword evidence="1" id="KW-1133">Transmembrane helix</keyword>
<accession>A0A0S4QHE8</accession>
<keyword evidence="1" id="KW-0472">Membrane</keyword>
<keyword evidence="3" id="KW-1185">Reference proteome</keyword>
<protein>
    <submittedName>
        <fullName evidence="2">Uncharacterized protein</fullName>
    </submittedName>
</protein>
<reference evidence="3" key="1">
    <citation type="submission" date="2015-11" db="EMBL/GenBank/DDBJ databases">
        <authorList>
            <person name="Varghese N."/>
        </authorList>
    </citation>
    <scope>NUCLEOTIDE SEQUENCE [LARGE SCALE GENOMIC DNA]</scope>
    <source>
        <strain evidence="3">DSM 45899</strain>
    </source>
</reference>
<gene>
    <name evidence="2" type="ORF">Ga0074812_10273</name>
</gene>
<proteinExistence type="predicted"/>